<gene>
    <name evidence="1" type="ORF">Bxe_B0133</name>
</gene>
<protein>
    <submittedName>
        <fullName evidence="1">Uncharacterized protein</fullName>
    </submittedName>
</protein>
<dbReference type="Proteomes" id="UP000001817">
    <property type="component" value="Chromosome 2"/>
</dbReference>
<organism evidence="1 2">
    <name type="scientific">Paraburkholderia xenovorans (strain LB400)</name>
    <dbReference type="NCBI Taxonomy" id="266265"/>
    <lineage>
        <taxon>Bacteria</taxon>
        <taxon>Pseudomonadati</taxon>
        <taxon>Pseudomonadota</taxon>
        <taxon>Betaproteobacteria</taxon>
        <taxon>Burkholderiales</taxon>
        <taxon>Burkholderiaceae</taxon>
        <taxon>Paraburkholderia</taxon>
    </lineage>
</organism>
<name>Q13JD4_PARXL</name>
<dbReference type="STRING" id="266265.Bxe_B0133"/>
<dbReference type="AlphaFoldDB" id="Q13JD4"/>
<proteinExistence type="predicted"/>
<evidence type="ECO:0000313" key="1">
    <source>
        <dbReference type="EMBL" id="ABE35805.1"/>
    </source>
</evidence>
<sequence length="109" mass="11813">MPEPHESGICAIAMIAIEWFRGQRCIIANRRERHAGSWPVDPVVVPLLLSLQIGAFLVPNRLTSRARVTETVDSISAADIAHPSVVPRANLRPRLVPKEGGNASACLTV</sequence>
<reference evidence="1 2" key="1">
    <citation type="journal article" date="2006" name="Proc. Natl. Acad. Sci. U.S.A.">
        <title>Burkholderia xenovorans LB400 harbors a multi-replicon, 9.73-Mbp genome shaped for versatility.</title>
        <authorList>
            <person name="Chain P.S."/>
            <person name="Denef V.J."/>
            <person name="Konstantinidis K.T."/>
            <person name="Vergez L.M."/>
            <person name="Agullo L."/>
            <person name="Reyes V.L."/>
            <person name="Hauser L."/>
            <person name="Cordova M."/>
            <person name="Gomez L."/>
            <person name="Gonzalez M."/>
            <person name="Land M."/>
            <person name="Lao V."/>
            <person name="Larimer F."/>
            <person name="LiPuma J.J."/>
            <person name="Mahenthiralingam E."/>
            <person name="Malfatti S.A."/>
            <person name="Marx C.J."/>
            <person name="Parnell J.J."/>
            <person name="Ramette A."/>
            <person name="Richardson P."/>
            <person name="Seeger M."/>
            <person name="Smith D."/>
            <person name="Spilker T."/>
            <person name="Sul W.J."/>
            <person name="Tsoi T.V."/>
            <person name="Ulrich L.E."/>
            <person name="Zhulin I.B."/>
            <person name="Tiedje J.M."/>
        </authorList>
    </citation>
    <scope>NUCLEOTIDE SEQUENCE [LARGE SCALE GENOMIC DNA]</scope>
    <source>
        <strain evidence="1 2">LB400</strain>
    </source>
</reference>
<keyword evidence="2" id="KW-1185">Reference proteome</keyword>
<dbReference type="EMBL" id="CP000271">
    <property type="protein sequence ID" value="ABE35805.1"/>
    <property type="molecule type" value="Genomic_DNA"/>
</dbReference>
<accession>Q13JD4</accession>
<evidence type="ECO:0000313" key="2">
    <source>
        <dbReference type="Proteomes" id="UP000001817"/>
    </source>
</evidence>
<dbReference type="KEGG" id="bxe:Bxe_B0133"/>